<evidence type="ECO:0000313" key="5">
    <source>
        <dbReference type="EMBL" id="HHI88750.1"/>
    </source>
</evidence>
<feature type="region of interest" description="Disordered" evidence="3">
    <location>
        <begin position="370"/>
        <end position="405"/>
    </location>
</feature>
<keyword evidence="1" id="KW-0645">Protease</keyword>
<dbReference type="PRINTS" id="PR00834">
    <property type="entry name" value="PROTEASES2C"/>
</dbReference>
<name>A0A7V5U166_9PROT</name>
<dbReference type="SUPFAM" id="SSF50494">
    <property type="entry name" value="Trypsin-like serine proteases"/>
    <property type="match status" value="1"/>
</dbReference>
<sequence>MLWLSAFWHLRLRKGCPVLSERILPRKIALSAVIALGLQAIAVPGASAQAQTPASFVTPDRQGQEHSLADLIEKVSPAVVNIKVVTGGYAAGRPNEDSVEGQGSGFIVTSDGKVVTNNHVIEDGDKITVDFATGEAYPAKVIGTDPETDLAVLQIEAKRSFPFVKFHHGKPVRIGDWVLAIGNPFGIGQSSSVGIISAIGRERVDSGSFIDYMQTDATVNRGNSGGPLFNLDGDVVGVNSAIYSPTGASVGIAFVIPHTLAEEIAAELIAKGRIDRGFLGAGLREAEFSKSGKVFDGGATIETIGAGSPADRAGLKVEDIIKKINNTPVRNAVEATRAIAALRAGDRAVFQIERADKMIPGGVTVIIGKRPKDKDQLRRATGNTKSVNASTVDAPPPPSASSTYNTGLSLVDLSATFRETIGMRPDQVGVYVEAVAPGSNAALKGIKSGMVILEADGKPVASVNVFGNIVRGATKKGQRSLILLVRTINGSETYTSISLN</sequence>
<feature type="compositionally biased region" description="Polar residues" evidence="3">
    <location>
        <begin position="381"/>
        <end position="391"/>
    </location>
</feature>
<dbReference type="InterPro" id="IPR001940">
    <property type="entry name" value="Peptidase_S1C"/>
</dbReference>
<gene>
    <name evidence="5" type="ORF">ENK01_02250</name>
</gene>
<evidence type="ECO:0000259" key="4">
    <source>
        <dbReference type="PROSITE" id="PS50106"/>
    </source>
</evidence>
<dbReference type="PROSITE" id="PS50106">
    <property type="entry name" value="PDZ"/>
    <property type="match status" value="2"/>
</dbReference>
<dbReference type="PANTHER" id="PTHR43343:SF3">
    <property type="entry name" value="PROTEASE DO-LIKE 8, CHLOROPLASTIC"/>
    <property type="match status" value="1"/>
</dbReference>
<proteinExistence type="predicted"/>
<dbReference type="Pfam" id="PF13365">
    <property type="entry name" value="Trypsin_2"/>
    <property type="match status" value="1"/>
</dbReference>
<dbReference type="InterPro" id="IPR001478">
    <property type="entry name" value="PDZ"/>
</dbReference>
<dbReference type="InterPro" id="IPR009003">
    <property type="entry name" value="Peptidase_S1_PA"/>
</dbReference>
<keyword evidence="2" id="KW-0378">Hydrolase</keyword>
<dbReference type="GO" id="GO:0004252">
    <property type="term" value="F:serine-type endopeptidase activity"/>
    <property type="evidence" value="ECO:0007669"/>
    <property type="project" value="InterPro"/>
</dbReference>
<dbReference type="SMART" id="SM00228">
    <property type="entry name" value="PDZ"/>
    <property type="match status" value="2"/>
</dbReference>
<evidence type="ECO:0000256" key="3">
    <source>
        <dbReference type="SAM" id="MobiDB-lite"/>
    </source>
</evidence>
<accession>A0A7V5U166</accession>
<dbReference type="InterPro" id="IPR036034">
    <property type="entry name" value="PDZ_sf"/>
</dbReference>
<dbReference type="EMBL" id="DROP01000154">
    <property type="protein sequence ID" value="HHI88750.1"/>
    <property type="molecule type" value="Genomic_DNA"/>
</dbReference>
<dbReference type="Pfam" id="PF13180">
    <property type="entry name" value="PDZ_2"/>
    <property type="match status" value="1"/>
</dbReference>
<dbReference type="Gene3D" id="2.40.10.120">
    <property type="match status" value="1"/>
</dbReference>
<dbReference type="PANTHER" id="PTHR43343">
    <property type="entry name" value="PEPTIDASE S12"/>
    <property type="match status" value="1"/>
</dbReference>
<dbReference type="Gene3D" id="2.30.42.10">
    <property type="match status" value="2"/>
</dbReference>
<dbReference type="GO" id="GO:0006508">
    <property type="term" value="P:proteolysis"/>
    <property type="evidence" value="ECO:0007669"/>
    <property type="project" value="UniProtKB-KW"/>
</dbReference>
<reference evidence="5" key="1">
    <citation type="journal article" date="2020" name="mSystems">
        <title>Genome- and Community-Level Interaction Insights into Carbon Utilization and Element Cycling Functions of Hydrothermarchaeota in Hydrothermal Sediment.</title>
        <authorList>
            <person name="Zhou Z."/>
            <person name="Liu Y."/>
            <person name="Xu W."/>
            <person name="Pan J."/>
            <person name="Luo Z.H."/>
            <person name="Li M."/>
        </authorList>
    </citation>
    <scope>NUCLEOTIDE SEQUENCE [LARGE SCALE GENOMIC DNA]</scope>
    <source>
        <strain evidence="5">HyVt-538</strain>
    </source>
</reference>
<dbReference type="InterPro" id="IPR051201">
    <property type="entry name" value="Chloro_Bact_Ser_Proteases"/>
</dbReference>
<evidence type="ECO:0000256" key="1">
    <source>
        <dbReference type="ARBA" id="ARBA00022670"/>
    </source>
</evidence>
<evidence type="ECO:0000256" key="2">
    <source>
        <dbReference type="ARBA" id="ARBA00022801"/>
    </source>
</evidence>
<feature type="domain" description="PDZ" evidence="4">
    <location>
        <begin position="268"/>
        <end position="356"/>
    </location>
</feature>
<dbReference type="SUPFAM" id="SSF50156">
    <property type="entry name" value="PDZ domain-like"/>
    <property type="match status" value="2"/>
</dbReference>
<protein>
    <submittedName>
        <fullName evidence="5">PDZ domain-containing protein</fullName>
    </submittedName>
</protein>
<feature type="domain" description="PDZ" evidence="4">
    <location>
        <begin position="410"/>
        <end position="464"/>
    </location>
</feature>
<dbReference type="AlphaFoldDB" id="A0A7V5U166"/>
<organism evidence="5">
    <name type="scientific">Hellea balneolensis</name>
    <dbReference type="NCBI Taxonomy" id="287478"/>
    <lineage>
        <taxon>Bacteria</taxon>
        <taxon>Pseudomonadati</taxon>
        <taxon>Pseudomonadota</taxon>
        <taxon>Alphaproteobacteria</taxon>
        <taxon>Maricaulales</taxon>
        <taxon>Robiginitomaculaceae</taxon>
        <taxon>Hellea</taxon>
    </lineage>
</organism>
<comment type="caution">
    <text evidence="5">The sequence shown here is derived from an EMBL/GenBank/DDBJ whole genome shotgun (WGS) entry which is preliminary data.</text>
</comment>
<dbReference type="Proteomes" id="UP000885806">
    <property type="component" value="Unassembled WGS sequence"/>
</dbReference>